<dbReference type="AlphaFoldDB" id="A0A5F2DBK3"/>
<evidence type="ECO:0000313" key="3">
    <source>
        <dbReference type="EMBL" id="MCW7515064.1"/>
    </source>
</evidence>
<evidence type="ECO:0000313" key="4">
    <source>
        <dbReference type="Proteomes" id="UP001209694"/>
    </source>
</evidence>
<evidence type="ECO:0000259" key="2">
    <source>
        <dbReference type="Pfam" id="PF13205"/>
    </source>
</evidence>
<proteinExistence type="predicted"/>
<dbReference type="RefSeq" id="WP_135604839.1">
    <property type="nucleotide sequence ID" value="NZ_JAMQPS010000001.1"/>
</dbReference>
<dbReference type="Proteomes" id="UP001209694">
    <property type="component" value="Unassembled WGS sequence"/>
</dbReference>
<feature type="domain" description="SbsA Ig-like" evidence="2">
    <location>
        <begin position="178"/>
        <end position="258"/>
    </location>
</feature>
<gene>
    <name evidence="3" type="ORF">ND810_07840</name>
</gene>
<protein>
    <submittedName>
        <fullName evidence="3">Ig-like domain-containing protein</fullName>
    </submittedName>
</protein>
<accession>A0A5F2DBK3</accession>
<keyword evidence="1" id="KW-0732">Signal</keyword>
<sequence>MKCVKWSGYLLPLVVFHHCHAKMGSSKDWLAMFVNDDTPKVVSFSPSSGEQSVSPKTNISVLWNQPMEIQSCVTAFSLDPNTKGNFETTDISLKFVPNQELLPGGYVIRLTKQCENKKGKDLDRVYSIPFRVQVEDSPLPPTINSILISEGTYDECLTGGNIKDRILEEVNTACSGYTQTTPITIVFSKPMNQTDVSLGLRMEPSTSYHLEWTNPNQVQIQLDAPLLSQTRYQINLASGVSALDGTKIEKPIRMDFYTNEGAKPPEVIGFGLASQLCGIGIQELGSTVGSRWDSTLCFWSKGLSFLSPHQYQFRGGDDGTGGIASSSACADVNTDNFKLFFDEYMDPISVISSSRLTKISPPSSNIRLSTWEWSHCQSVYPFGCKEITYSFAESEASCNGTLFGNNTTGGDFNLASSSNAPNFYPYYEFKLDADVRSANGKKMNSPFIIQMEAK</sequence>
<organism evidence="3 4">
    <name type="scientific">Leptospira levettii</name>
    <dbReference type="NCBI Taxonomy" id="2023178"/>
    <lineage>
        <taxon>Bacteria</taxon>
        <taxon>Pseudomonadati</taxon>
        <taxon>Spirochaetota</taxon>
        <taxon>Spirochaetia</taxon>
        <taxon>Leptospirales</taxon>
        <taxon>Leptospiraceae</taxon>
        <taxon>Leptospira</taxon>
    </lineage>
</organism>
<dbReference type="InterPro" id="IPR032812">
    <property type="entry name" value="SbsA_Ig"/>
</dbReference>
<name>A0A5F2DBK3_9LEPT</name>
<dbReference type="EMBL" id="JAMQQD010000002">
    <property type="protein sequence ID" value="MCW7515064.1"/>
    <property type="molecule type" value="Genomic_DNA"/>
</dbReference>
<comment type="caution">
    <text evidence="3">The sequence shown here is derived from an EMBL/GenBank/DDBJ whole genome shotgun (WGS) entry which is preliminary data.</text>
</comment>
<dbReference type="Pfam" id="PF13205">
    <property type="entry name" value="Big_5"/>
    <property type="match status" value="2"/>
</dbReference>
<feature type="domain" description="SbsA Ig-like" evidence="2">
    <location>
        <begin position="37"/>
        <end position="130"/>
    </location>
</feature>
<reference evidence="3" key="1">
    <citation type="submission" date="2022-06" db="EMBL/GenBank/DDBJ databases">
        <title>Leptospira isolates from biofilms formed at urban environments.</title>
        <authorList>
            <person name="Ribeiro P.S."/>
            <person name="Sousa T."/>
            <person name="Carvalho N."/>
            <person name="Aburjaile F."/>
            <person name="Neves F."/>
            <person name="Oliveira D."/>
            <person name="Blanco L."/>
            <person name="Lima J."/>
            <person name="Costa F."/>
            <person name="Brenig B."/>
            <person name="Soares S."/>
            <person name="Ramos R."/>
            <person name="Goes-Neto A."/>
            <person name="Matiuzzi M."/>
            <person name="Azevedo V."/>
            <person name="Ristow P."/>
        </authorList>
    </citation>
    <scope>NUCLEOTIDE SEQUENCE</scope>
    <source>
        <strain evidence="3">VSF7</strain>
    </source>
</reference>
<evidence type="ECO:0000256" key="1">
    <source>
        <dbReference type="ARBA" id="ARBA00022729"/>
    </source>
</evidence>